<dbReference type="GO" id="GO:0008270">
    <property type="term" value="F:zinc ion binding"/>
    <property type="evidence" value="ECO:0007669"/>
    <property type="project" value="UniProtKB-UniRule"/>
</dbReference>
<evidence type="ECO:0000256" key="8">
    <source>
        <dbReference type="ARBA" id="ARBA00022605"/>
    </source>
</evidence>
<evidence type="ECO:0000313" key="13">
    <source>
        <dbReference type="EMBL" id="HGU32652.1"/>
    </source>
</evidence>
<dbReference type="SUPFAM" id="SSF141734">
    <property type="entry name" value="HisI-like"/>
    <property type="match status" value="1"/>
</dbReference>
<dbReference type="InterPro" id="IPR026660">
    <property type="entry name" value="PRA-CH"/>
</dbReference>
<reference evidence="13" key="1">
    <citation type="journal article" date="2020" name="mSystems">
        <title>Genome- and Community-Level Interaction Insights into Carbon Utilization and Element Cycling Functions of Hydrothermarchaeota in Hydrothermal Sediment.</title>
        <authorList>
            <person name="Zhou Z."/>
            <person name="Liu Y."/>
            <person name="Xu W."/>
            <person name="Pan J."/>
            <person name="Luo Z.H."/>
            <person name="Li M."/>
        </authorList>
    </citation>
    <scope>NUCLEOTIDE SEQUENCE [LARGE SCALE GENOMIC DNA]</scope>
    <source>
        <strain evidence="13">SpSt-477</strain>
    </source>
</reference>
<proteinExistence type="inferred from homology"/>
<comment type="subcellular location">
    <subcellularLocation>
        <location evidence="11">Cytoplasm</location>
    </subcellularLocation>
</comment>
<dbReference type="FunFam" id="3.10.20.810:FF:000001">
    <property type="entry name" value="Histidine biosynthesis bifunctional protein HisIE"/>
    <property type="match status" value="1"/>
</dbReference>
<keyword evidence="11" id="KW-0479">Metal-binding</keyword>
<dbReference type="Gene3D" id="3.10.20.810">
    <property type="entry name" value="Phosphoribosyl-AMP cyclohydrolase"/>
    <property type="match status" value="1"/>
</dbReference>
<dbReference type="InterPro" id="IPR002496">
    <property type="entry name" value="PRib_AMP_CycHydrolase_dom"/>
</dbReference>
<comment type="function">
    <text evidence="11">Catalyzes the hydrolysis of the adenine ring of phosphoribosyl-AMP.</text>
</comment>
<comment type="pathway">
    <text evidence="4">Amino-acid biosynthesis; L-histidine biosynthesis; L-histidine from 5-phospho-alpha-D-ribose 1-diphosphate: step 2/9.</text>
</comment>
<comment type="pathway">
    <text evidence="3 11">Amino-acid biosynthesis; L-histidine biosynthesis; L-histidine from 5-phospho-alpha-D-ribose 1-diphosphate: step 3/9.</text>
</comment>
<keyword evidence="11" id="KW-0862">Zinc</keyword>
<dbReference type="NCBIfam" id="NF000768">
    <property type="entry name" value="PRK00051.1"/>
    <property type="match status" value="1"/>
</dbReference>
<evidence type="ECO:0000256" key="9">
    <source>
        <dbReference type="ARBA" id="ARBA00022801"/>
    </source>
</evidence>
<dbReference type="GO" id="GO:0000105">
    <property type="term" value="P:L-histidine biosynthetic process"/>
    <property type="evidence" value="ECO:0007669"/>
    <property type="project" value="UniProtKB-UniRule"/>
</dbReference>
<feature type="binding site" evidence="11">
    <location>
        <position position="75"/>
    </location>
    <ligand>
        <name>Zn(2+)</name>
        <dbReference type="ChEBI" id="CHEBI:29105"/>
        <note>ligand shared between dimeric partners</note>
    </ligand>
</feature>
<evidence type="ECO:0000256" key="6">
    <source>
        <dbReference type="ARBA" id="ARBA00008299"/>
    </source>
</evidence>
<comment type="cofactor">
    <cofactor evidence="11">
        <name>Zn(2+)</name>
        <dbReference type="ChEBI" id="CHEBI:29105"/>
    </cofactor>
    <text evidence="11">Binds 1 zinc ion per subunit.</text>
</comment>
<evidence type="ECO:0000256" key="11">
    <source>
        <dbReference type="HAMAP-Rule" id="MF_01021"/>
    </source>
</evidence>
<evidence type="ECO:0000256" key="2">
    <source>
        <dbReference type="ARBA" id="ARBA00001460"/>
    </source>
</evidence>
<evidence type="ECO:0000259" key="12">
    <source>
        <dbReference type="Pfam" id="PF01502"/>
    </source>
</evidence>
<comment type="catalytic activity">
    <reaction evidence="2">
        <text>1-(5-phospho-beta-D-ribosyl)-ATP + H2O = 1-(5-phospho-beta-D-ribosyl)-5'-AMP + diphosphate + H(+)</text>
        <dbReference type="Rhea" id="RHEA:22828"/>
        <dbReference type="ChEBI" id="CHEBI:15377"/>
        <dbReference type="ChEBI" id="CHEBI:15378"/>
        <dbReference type="ChEBI" id="CHEBI:33019"/>
        <dbReference type="ChEBI" id="CHEBI:59457"/>
        <dbReference type="ChEBI" id="CHEBI:73183"/>
        <dbReference type="EC" id="3.6.1.31"/>
    </reaction>
</comment>
<dbReference type="Gene3D" id="4.10.80.70">
    <property type="match status" value="1"/>
</dbReference>
<evidence type="ECO:0000256" key="1">
    <source>
        <dbReference type="ARBA" id="ARBA00000024"/>
    </source>
</evidence>
<feature type="binding site" evidence="11">
    <location>
        <position position="92"/>
    </location>
    <ligand>
        <name>Zn(2+)</name>
        <dbReference type="ChEBI" id="CHEBI:29105"/>
        <note>ligand shared between dimeric partners</note>
    </ligand>
</feature>
<dbReference type="InterPro" id="IPR038019">
    <property type="entry name" value="PRib_AMP_CycHydrolase_sf"/>
</dbReference>
<dbReference type="GO" id="GO:0005737">
    <property type="term" value="C:cytoplasm"/>
    <property type="evidence" value="ECO:0007669"/>
    <property type="project" value="UniProtKB-SubCell"/>
</dbReference>
<organism evidence="13">
    <name type="scientific">Desulfatirhabdium butyrativorans</name>
    <dbReference type="NCBI Taxonomy" id="340467"/>
    <lineage>
        <taxon>Bacteria</taxon>
        <taxon>Pseudomonadati</taxon>
        <taxon>Thermodesulfobacteriota</taxon>
        <taxon>Desulfobacteria</taxon>
        <taxon>Desulfobacterales</taxon>
        <taxon>Desulfatirhabdiaceae</taxon>
        <taxon>Desulfatirhabdium</taxon>
    </lineage>
</organism>
<keyword evidence="7 11" id="KW-0963">Cytoplasm</keyword>
<feature type="binding site" evidence="11">
    <location>
        <position position="99"/>
    </location>
    <ligand>
        <name>Zn(2+)</name>
        <dbReference type="ChEBI" id="CHEBI:29105"/>
        <note>ligand shared between dimeric partners</note>
    </ligand>
</feature>
<keyword evidence="8 11" id="KW-0028">Amino-acid biosynthesis</keyword>
<protein>
    <recommendedName>
        <fullName evidence="11">Phosphoribosyl-AMP cyclohydrolase</fullName>
        <shortName evidence="11">PRA-CH</shortName>
        <ecNumber evidence="11">3.5.4.19</ecNumber>
    </recommendedName>
</protein>
<comment type="caution">
    <text evidence="13">The sequence shown here is derived from an EMBL/GenBank/DDBJ whole genome shotgun (WGS) entry which is preliminary data.</text>
</comment>
<feature type="binding site" evidence="11">
    <location>
        <position position="76"/>
    </location>
    <ligand>
        <name>Mg(2+)</name>
        <dbReference type="ChEBI" id="CHEBI:18420"/>
    </ligand>
</feature>
<dbReference type="EC" id="3.5.4.19" evidence="11"/>
<feature type="binding site" evidence="11">
    <location>
        <position position="78"/>
    </location>
    <ligand>
        <name>Mg(2+)</name>
        <dbReference type="ChEBI" id="CHEBI:18420"/>
    </ligand>
</feature>
<evidence type="ECO:0000256" key="3">
    <source>
        <dbReference type="ARBA" id="ARBA00005169"/>
    </source>
</evidence>
<comment type="similarity">
    <text evidence="6">In the N-terminal section; belongs to the PRA-CH family.</text>
</comment>
<dbReference type="EMBL" id="DSUH01000174">
    <property type="protein sequence ID" value="HGU32652.1"/>
    <property type="molecule type" value="Genomic_DNA"/>
</dbReference>
<comment type="similarity">
    <text evidence="5">In the C-terminal section; belongs to the PRA-PH family.</text>
</comment>
<feature type="binding site" evidence="11">
    <location>
        <position position="74"/>
    </location>
    <ligand>
        <name>Mg(2+)</name>
        <dbReference type="ChEBI" id="CHEBI:18420"/>
    </ligand>
</feature>
<keyword evidence="9 11" id="KW-0378">Hydrolase</keyword>
<comment type="similarity">
    <text evidence="11">Belongs to the PRA-CH family.</text>
</comment>
<name>A0A7C4RRF4_9BACT</name>
<feature type="domain" description="Phosphoribosyl-AMP cyclohydrolase" evidence="12">
    <location>
        <begin position="27"/>
        <end position="101"/>
    </location>
</feature>
<dbReference type="GO" id="GO:0004636">
    <property type="term" value="F:phosphoribosyl-ATP diphosphatase activity"/>
    <property type="evidence" value="ECO:0007669"/>
    <property type="project" value="UniProtKB-EC"/>
</dbReference>
<dbReference type="HAMAP" id="MF_01021">
    <property type="entry name" value="HisI"/>
    <property type="match status" value="1"/>
</dbReference>
<dbReference type="AlphaFoldDB" id="A0A7C4RRF4"/>
<keyword evidence="10 11" id="KW-0368">Histidine biosynthesis</keyword>
<dbReference type="GO" id="GO:0004635">
    <property type="term" value="F:phosphoribosyl-AMP cyclohydrolase activity"/>
    <property type="evidence" value="ECO:0007669"/>
    <property type="project" value="UniProtKB-UniRule"/>
</dbReference>
<comment type="catalytic activity">
    <reaction evidence="1 11">
        <text>1-(5-phospho-beta-D-ribosyl)-5'-AMP + H2O = 1-(5-phospho-beta-D-ribosyl)-5-[(5-phospho-beta-D-ribosylamino)methylideneamino]imidazole-4-carboxamide</text>
        <dbReference type="Rhea" id="RHEA:20049"/>
        <dbReference type="ChEBI" id="CHEBI:15377"/>
        <dbReference type="ChEBI" id="CHEBI:58435"/>
        <dbReference type="ChEBI" id="CHEBI:59457"/>
        <dbReference type="EC" id="3.5.4.19"/>
    </reaction>
</comment>
<evidence type="ECO:0000256" key="4">
    <source>
        <dbReference type="ARBA" id="ARBA00005204"/>
    </source>
</evidence>
<dbReference type="GO" id="GO:0000287">
    <property type="term" value="F:magnesium ion binding"/>
    <property type="evidence" value="ECO:0007669"/>
    <property type="project" value="UniProtKB-UniRule"/>
</dbReference>
<dbReference type="Pfam" id="PF01502">
    <property type="entry name" value="PRA-CH"/>
    <property type="match status" value="1"/>
</dbReference>
<keyword evidence="11" id="KW-0460">Magnesium</keyword>
<sequence>MVSLDFAKLGGLVPVVTQDAETNEVLMVAFMNEEAWKHTVKTGKATYYSRSRQCLWIKGETSGNVQWVREIRIDCDNDTVLLKVEQVGGAACHTGHRSCFYRRMVNDELETVGTPVFNPKEVYRS</sequence>
<evidence type="ECO:0000256" key="5">
    <source>
        <dbReference type="ARBA" id="ARBA00007731"/>
    </source>
</evidence>
<dbReference type="UniPathway" id="UPA00031">
    <property type="reaction ID" value="UER00008"/>
</dbReference>
<dbReference type="PANTHER" id="PTHR42945:SF1">
    <property type="entry name" value="HISTIDINE BIOSYNTHESIS BIFUNCTIONAL PROTEIN HIS7"/>
    <property type="match status" value="1"/>
</dbReference>
<evidence type="ECO:0000256" key="7">
    <source>
        <dbReference type="ARBA" id="ARBA00022490"/>
    </source>
</evidence>
<comment type="cofactor">
    <cofactor evidence="11">
        <name>Mg(2+)</name>
        <dbReference type="ChEBI" id="CHEBI:18420"/>
    </cofactor>
    <text evidence="11">Binds 1 Mg(2+) ion per subunit.</text>
</comment>
<accession>A0A7C4RRF4</accession>
<gene>
    <name evidence="11 13" type="primary">hisI</name>
    <name evidence="13" type="ORF">ENS29_07335</name>
</gene>
<dbReference type="PANTHER" id="PTHR42945">
    <property type="entry name" value="HISTIDINE BIOSYNTHESIS BIFUNCTIONAL PROTEIN"/>
    <property type="match status" value="1"/>
</dbReference>
<comment type="subunit">
    <text evidence="11">Homodimer.</text>
</comment>
<evidence type="ECO:0000256" key="10">
    <source>
        <dbReference type="ARBA" id="ARBA00023102"/>
    </source>
</evidence>